<dbReference type="PANTHER" id="PTHR38357:SF1">
    <property type="entry name" value="EXPRESSED PROTEIN"/>
    <property type="match status" value="1"/>
</dbReference>
<name>A0AA42B4U1_PAPNU</name>
<dbReference type="EMBL" id="JAJJMA010328033">
    <property type="protein sequence ID" value="MCL7050446.1"/>
    <property type="molecule type" value="Genomic_DNA"/>
</dbReference>
<gene>
    <name evidence="2" type="ORF">MKW94_029440</name>
</gene>
<comment type="caution">
    <text evidence="2">The sequence shown here is derived from an EMBL/GenBank/DDBJ whole genome shotgun (WGS) entry which is preliminary data.</text>
</comment>
<feature type="compositionally biased region" description="Basic and acidic residues" evidence="1">
    <location>
        <begin position="116"/>
        <end position="127"/>
    </location>
</feature>
<evidence type="ECO:0000256" key="1">
    <source>
        <dbReference type="SAM" id="MobiDB-lite"/>
    </source>
</evidence>
<evidence type="ECO:0000313" key="3">
    <source>
        <dbReference type="Proteomes" id="UP001177140"/>
    </source>
</evidence>
<organism evidence="2 3">
    <name type="scientific">Papaver nudicaule</name>
    <name type="common">Iceland poppy</name>
    <dbReference type="NCBI Taxonomy" id="74823"/>
    <lineage>
        <taxon>Eukaryota</taxon>
        <taxon>Viridiplantae</taxon>
        <taxon>Streptophyta</taxon>
        <taxon>Embryophyta</taxon>
        <taxon>Tracheophyta</taxon>
        <taxon>Spermatophyta</taxon>
        <taxon>Magnoliopsida</taxon>
        <taxon>Ranunculales</taxon>
        <taxon>Papaveraceae</taxon>
        <taxon>Papaveroideae</taxon>
        <taxon>Papaver</taxon>
    </lineage>
</organism>
<dbReference type="PANTHER" id="PTHR38357">
    <property type="entry name" value="EXPRESSED PROTEIN"/>
    <property type="match status" value="1"/>
</dbReference>
<protein>
    <submittedName>
        <fullName evidence="2">Uncharacterized protein</fullName>
    </submittedName>
</protein>
<evidence type="ECO:0000313" key="2">
    <source>
        <dbReference type="EMBL" id="MCL7050446.1"/>
    </source>
</evidence>
<dbReference type="Proteomes" id="UP001177140">
    <property type="component" value="Unassembled WGS sequence"/>
</dbReference>
<dbReference type="AlphaFoldDB" id="A0AA42B4U1"/>
<feature type="region of interest" description="Disordered" evidence="1">
    <location>
        <begin position="102"/>
        <end position="148"/>
    </location>
</feature>
<feature type="compositionally biased region" description="Basic and acidic residues" evidence="1">
    <location>
        <begin position="135"/>
        <end position="148"/>
    </location>
</feature>
<reference evidence="2" key="1">
    <citation type="submission" date="2022-03" db="EMBL/GenBank/DDBJ databases">
        <title>A functionally conserved STORR gene fusion in Papaver species that diverged 16.8 million years ago.</title>
        <authorList>
            <person name="Catania T."/>
        </authorList>
    </citation>
    <scope>NUCLEOTIDE SEQUENCE</scope>
    <source>
        <strain evidence="2">S-191538</strain>
    </source>
</reference>
<accession>A0AA42B4U1</accession>
<dbReference type="GO" id="GO:0009536">
    <property type="term" value="C:plastid"/>
    <property type="evidence" value="ECO:0007669"/>
    <property type="project" value="TreeGrafter"/>
</dbReference>
<proteinExistence type="predicted"/>
<keyword evidence="3" id="KW-1185">Reference proteome</keyword>
<sequence length="214" mass="25033">MLGTLPSKYLKWVSKTLRARDFEEWAQLADQVLEDPVYRDRIEWELAEVLLNGNEISTGKNVKSPVSDLLEISQRFGWDNDDKIGWSKINFELLGTSKTARIPRKHTSSSSNGESKGFKEKKLEGLSDNKGSSGDSREERREKQRLKREQELHRVKLDFVANKKKEIDQQHQQHYQYLDREKERTVAPVEKRPSSPFPGRENLLKKVLNRQRIM</sequence>